<keyword evidence="3" id="KW-1185">Reference proteome</keyword>
<reference evidence="3" key="1">
    <citation type="submission" date="2017-06" db="EMBL/GenBank/DDBJ databases">
        <authorList>
            <person name="Varghese N."/>
            <person name="Submissions S."/>
        </authorList>
    </citation>
    <scope>NUCLEOTIDE SEQUENCE [LARGE SCALE GENOMIC DNA]</scope>
    <source>
        <strain evidence="3">JCM 23211</strain>
    </source>
</reference>
<feature type="domain" description="N-acetyltransferase" evidence="1">
    <location>
        <begin position="1"/>
        <end position="119"/>
    </location>
</feature>
<dbReference type="GO" id="GO:1990189">
    <property type="term" value="F:protein N-terminal-serine acetyltransferase activity"/>
    <property type="evidence" value="ECO:0007669"/>
    <property type="project" value="TreeGrafter"/>
</dbReference>
<dbReference type="InterPro" id="IPR016181">
    <property type="entry name" value="Acyl_CoA_acyltransferase"/>
</dbReference>
<dbReference type="EMBL" id="FZOW01000017">
    <property type="protein sequence ID" value="SNT40231.1"/>
    <property type="molecule type" value="Genomic_DNA"/>
</dbReference>
<proteinExistence type="predicted"/>
<name>A0A239MCB2_9NOCA</name>
<dbReference type="Proteomes" id="UP000198327">
    <property type="component" value="Unassembled WGS sequence"/>
</dbReference>
<sequence>MSLDAGGVNLVVEVDGVVVGNIAAWFAAGRERTVELGWVFAADARGRGYATEAMRALLDDVVFVVPEVHRVIAEMDGRNTASAALAERLGMRREAYFVEDWCCGGQWTDTAVYAMLRRELYVDHLRLGDRGQ</sequence>
<evidence type="ECO:0000259" key="1">
    <source>
        <dbReference type="PROSITE" id="PS51186"/>
    </source>
</evidence>
<dbReference type="PROSITE" id="PS51186">
    <property type="entry name" value="GNAT"/>
    <property type="match status" value="1"/>
</dbReference>
<evidence type="ECO:0000313" key="3">
    <source>
        <dbReference type="Proteomes" id="UP000198327"/>
    </source>
</evidence>
<keyword evidence="2" id="KW-0808">Transferase</keyword>
<evidence type="ECO:0000313" key="2">
    <source>
        <dbReference type="EMBL" id="SNT40231.1"/>
    </source>
</evidence>
<dbReference type="PANTHER" id="PTHR43441">
    <property type="entry name" value="RIBOSOMAL-PROTEIN-SERINE ACETYLTRANSFERASE"/>
    <property type="match status" value="1"/>
</dbReference>
<gene>
    <name evidence="2" type="ORF">SAMN05421642_11751</name>
</gene>
<dbReference type="Pfam" id="PF13302">
    <property type="entry name" value="Acetyltransf_3"/>
    <property type="match status" value="1"/>
</dbReference>
<dbReference type="Gene3D" id="3.40.630.30">
    <property type="match status" value="1"/>
</dbReference>
<protein>
    <submittedName>
        <fullName evidence="2">Acetyltransferase (GNAT) domain-containing protein</fullName>
    </submittedName>
</protein>
<dbReference type="InterPro" id="IPR000182">
    <property type="entry name" value="GNAT_dom"/>
</dbReference>
<dbReference type="AlphaFoldDB" id="A0A239MCB2"/>
<organism evidence="2 3">
    <name type="scientific">Rhodococcoides kyotonense</name>
    <dbReference type="NCBI Taxonomy" id="398843"/>
    <lineage>
        <taxon>Bacteria</taxon>
        <taxon>Bacillati</taxon>
        <taxon>Actinomycetota</taxon>
        <taxon>Actinomycetes</taxon>
        <taxon>Mycobacteriales</taxon>
        <taxon>Nocardiaceae</taxon>
        <taxon>Rhodococcoides</taxon>
    </lineage>
</organism>
<accession>A0A239MCB2</accession>
<dbReference type="GO" id="GO:0005737">
    <property type="term" value="C:cytoplasm"/>
    <property type="evidence" value="ECO:0007669"/>
    <property type="project" value="TreeGrafter"/>
</dbReference>
<dbReference type="SUPFAM" id="SSF55729">
    <property type="entry name" value="Acyl-CoA N-acyltransferases (Nat)"/>
    <property type="match status" value="1"/>
</dbReference>
<dbReference type="InterPro" id="IPR051908">
    <property type="entry name" value="Ribosomal_N-acetyltransferase"/>
</dbReference>
<dbReference type="GO" id="GO:0008999">
    <property type="term" value="F:protein-N-terminal-alanine acetyltransferase activity"/>
    <property type="evidence" value="ECO:0007669"/>
    <property type="project" value="TreeGrafter"/>
</dbReference>
<dbReference type="PANTHER" id="PTHR43441:SF11">
    <property type="entry name" value="RIBOSOMAL-PROTEIN-SERINE ACETYLTRANSFERASE"/>
    <property type="match status" value="1"/>
</dbReference>